<sequence>MGSHTPCVVSTEWLSEKLTKREGSLAVLDATWFSNKDYIMDFSERHVISASYMDIFFGVENTPTYPRNIPNVEMFEMNVRGSAVNSRDHVVIYENTGRYGFFLGARTWWMFKLFGHEKVSVLDGGLERWIADGYKTTNMMVKKMKGDFKAKLNPKWIVKFQDMVENLTSRKAQVCDSRVPAKFNKSSDDPKSGHYPGAINIPFESLFNPDTRTLKTVDELKKVYSDAGIDLSKPVIGMCSGGMSSSSLVLGAYLCGCPRAALYHGGFTEWKQKADPSQIE</sequence>
<dbReference type="InterPro" id="IPR036873">
    <property type="entry name" value="Rhodanese-like_dom_sf"/>
</dbReference>
<evidence type="ECO:0000313" key="5">
    <source>
        <dbReference type="Proteomes" id="UP001159427"/>
    </source>
</evidence>
<name>A0ABN8LK72_9CNID</name>
<evidence type="ECO:0000256" key="1">
    <source>
        <dbReference type="ARBA" id="ARBA00022679"/>
    </source>
</evidence>
<feature type="domain" description="Rhodanese" evidence="3">
    <location>
        <begin position="21"/>
        <end position="138"/>
    </location>
</feature>
<dbReference type="PANTHER" id="PTHR11364:SF27">
    <property type="entry name" value="SULFURTRANSFERASE"/>
    <property type="match status" value="1"/>
</dbReference>
<evidence type="ECO:0000256" key="2">
    <source>
        <dbReference type="ARBA" id="ARBA00022737"/>
    </source>
</evidence>
<proteinExistence type="predicted"/>
<evidence type="ECO:0000259" key="3">
    <source>
        <dbReference type="PROSITE" id="PS50206"/>
    </source>
</evidence>
<evidence type="ECO:0000313" key="4">
    <source>
        <dbReference type="EMBL" id="CAH3015905.1"/>
    </source>
</evidence>
<reference evidence="4 5" key="1">
    <citation type="submission" date="2022-05" db="EMBL/GenBank/DDBJ databases">
        <authorList>
            <consortium name="Genoscope - CEA"/>
            <person name="William W."/>
        </authorList>
    </citation>
    <scope>NUCLEOTIDE SEQUENCE [LARGE SCALE GENOMIC DNA]</scope>
</reference>
<organism evidence="4 5">
    <name type="scientific">Porites evermanni</name>
    <dbReference type="NCBI Taxonomy" id="104178"/>
    <lineage>
        <taxon>Eukaryota</taxon>
        <taxon>Metazoa</taxon>
        <taxon>Cnidaria</taxon>
        <taxon>Anthozoa</taxon>
        <taxon>Hexacorallia</taxon>
        <taxon>Scleractinia</taxon>
        <taxon>Fungiina</taxon>
        <taxon>Poritidae</taxon>
        <taxon>Porites</taxon>
    </lineage>
</organism>
<comment type="caution">
    <text evidence="4">The sequence shown here is derived from an EMBL/GenBank/DDBJ whole genome shotgun (WGS) entry which is preliminary data.</text>
</comment>
<dbReference type="EMBL" id="CALNXI010000031">
    <property type="protein sequence ID" value="CAH3015905.1"/>
    <property type="molecule type" value="Genomic_DNA"/>
</dbReference>
<dbReference type="CDD" id="cd01448">
    <property type="entry name" value="TST_Repeat_1"/>
    <property type="match status" value="1"/>
</dbReference>
<keyword evidence="1" id="KW-0808">Transferase</keyword>
<dbReference type="PROSITE" id="PS50206">
    <property type="entry name" value="RHODANESE_3"/>
    <property type="match status" value="2"/>
</dbReference>
<dbReference type="Pfam" id="PF00581">
    <property type="entry name" value="Rhodanese"/>
    <property type="match status" value="2"/>
</dbReference>
<feature type="domain" description="Rhodanese" evidence="3">
    <location>
        <begin position="168"/>
        <end position="279"/>
    </location>
</feature>
<protein>
    <recommendedName>
        <fullName evidence="3">Rhodanese domain-containing protein</fullName>
    </recommendedName>
</protein>
<gene>
    <name evidence="4" type="ORF">PEVE_00023372</name>
</gene>
<dbReference type="PANTHER" id="PTHR11364">
    <property type="entry name" value="THIOSULFATE SULFERTANSFERASE"/>
    <property type="match status" value="1"/>
</dbReference>
<dbReference type="SMART" id="SM00450">
    <property type="entry name" value="RHOD"/>
    <property type="match status" value="2"/>
</dbReference>
<accession>A0ABN8LK72</accession>
<dbReference type="SUPFAM" id="SSF52821">
    <property type="entry name" value="Rhodanese/Cell cycle control phosphatase"/>
    <property type="match status" value="2"/>
</dbReference>
<dbReference type="InterPro" id="IPR001763">
    <property type="entry name" value="Rhodanese-like_dom"/>
</dbReference>
<keyword evidence="2" id="KW-0677">Repeat</keyword>
<keyword evidence="5" id="KW-1185">Reference proteome</keyword>
<dbReference type="Gene3D" id="3.40.250.10">
    <property type="entry name" value="Rhodanese-like domain"/>
    <property type="match status" value="2"/>
</dbReference>
<dbReference type="InterPro" id="IPR045078">
    <property type="entry name" value="TST/MPST-like"/>
</dbReference>
<dbReference type="Proteomes" id="UP001159427">
    <property type="component" value="Unassembled WGS sequence"/>
</dbReference>